<protein>
    <submittedName>
        <fullName evidence="5">Uncharacterized protein</fullName>
    </submittedName>
</protein>
<sequence length="425" mass="48030">MPRPVLLRGRLVLLALRRRWKLLLCVVVVAVADVATHVGRFAIPRPSTNLDAPFHVGCQDPVLNASARAPAALIMLARNADLDGALASVRNVQHQFNRHFAYPWVFLNDKPWSRDFVAALGEAVAEDGGGAQASFETIPPDMWGYPDWVDPDRARESMRTMQSRGVKYAGDESYHHMCRFNSGFFYDHPALSDYKWYWRVEPDISLTCAVTYDPFVEMERHGKRYGYTMALREISATTPSLFGKLARYRADEQMPASPLWTAMTAPSYLPWPLRRLRGWAGQSNLDARGDAWNLCHFWSNFEIADLDFFRSPAYRRLFAHLDADGGFYFERWGDAPVHSLAVALLLPPREVHHFADIGYVHDTLQYCTHGPTPAGLARGELVPNMVGRRRDGGGFGPELGCRCNCDNGAKAIRPVCFNRLRRTVM</sequence>
<evidence type="ECO:0000256" key="3">
    <source>
        <dbReference type="ARBA" id="ARBA00022679"/>
    </source>
</evidence>
<dbReference type="GO" id="GO:0006487">
    <property type="term" value="P:protein N-linked glycosylation"/>
    <property type="evidence" value="ECO:0007669"/>
    <property type="project" value="TreeGrafter"/>
</dbReference>
<gene>
    <name evidence="5" type="ORF">G6O67_001599</name>
</gene>
<comment type="caution">
    <text evidence="5">The sequence shown here is derived from an EMBL/GenBank/DDBJ whole genome shotgun (WGS) entry which is preliminary data.</text>
</comment>
<dbReference type="InterPro" id="IPR002685">
    <property type="entry name" value="Glyco_trans_15"/>
</dbReference>
<reference evidence="5 6" key="1">
    <citation type="journal article" date="2020" name="Genome Biol. Evol.">
        <title>A new high-quality draft genome assembly of the Chinese cordyceps Ophiocordyceps sinensis.</title>
        <authorList>
            <person name="Shu R."/>
            <person name="Zhang J."/>
            <person name="Meng Q."/>
            <person name="Zhang H."/>
            <person name="Zhou G."/>
            <person name="Li M."/>
            <person name="Wu P."/>
            <person name="Zhao Y."/>
            <person name="Chen C."/>
            <person name="Qin Q."/>
        </authorList>
    </citation>
    <scope>NUCLEOTIDE SEQUENCE [LARGE SCALE GENOMIC DNA]</scope>
    <source>
        <strain evidence="5 6">IOZ07</strain>
    </source>
</reference>
<organism evidence="5 6">
    <name type="scientific">Ophiocordyceps sinensis</name>
    <dbReference type="NCBI Taxonomy" id="72228"/>
    <lineage>
        <taxon>Eukaryota</taxon>
        <taxon>Fungi</taxon>
        <taxon>Dikarya</taxon>
        <taxon>Ascomycota</taxon>
        <taxon>Pezizomycotina</taxon>
        <taxon>Sordariomycetes</taxon>
        <taxon>Hypocreomycetidae</taxon>
        <taxon>Hypocreales</taxon>
        <taxon>Ophiocordycipitaceae</taxon>
        <taxon>Ophiocordyceps</taxon>
    </lineage>
</organism>
<dbReference type="Proteomes" id="UP000557566">
    <property type="component" value="Unassembled WGS sequence"/>
</dbReference>
<dbReference type="InterPro" id="IPR029044">
    <property type="entry name" value="Nucleotide-diphossugar_trans"/>
</dbReference>
<keyword evidence="2" id="KW-0328">Glycosyltransferase</keyword>
<name>A0A8H4V8Z7_9HYPO</name>
<dbReference type="PANTHER" id="PTHR31121">
    <property type="entry name" value="ALPHA-1,2 MANNOSYLTRANSFERASE KTR1"/>
    <property type="match status" value="1"/>
</dbReference>
<dbReference type="SUPFAM" id="SSF53448">
    <property type="entry name" value="Nucleotide-diphospho-sugar transferases"/>
    <property type="match status" value="1"/>
</dbReference>
<dbReference type="GO" id="GO:0000032">
    <property type="term" value="P:cell wall mannoprotein biosynthetic process"/>
    <property type="evidence" value="ECO:0007669"/>
    <property type="project" value="TreeGrafter"/>
</dbReference>
<dbReference type="OrthoDB" id="439943at2759"/>
<keyword evidence="3" id="KW-0808">Transferase</keyword>
<comment type="similarity">
    <text evidence="1">Belongs to the glycosyltransferase 15 family.</text>
</comment>
<dbReference type="PANTHER" id="PTHR31121:SF2">
    <property type="entry name" value="MANNOSYLTRANSFERASE KTR5-RELATED"/>
    <property type="match status" value="1"/>
</dbReference>
<evidence type="ECO:0000256" key="4">
    <source>
        <dbReference type="PIRSR" id="PIRSR018153-1"/>
    </source>
</evidence>
<dbReference type="Gene3D" id="3.90.550.10">
    <property type="entry name" value="Spore Coat Polysaccharide Biosynthesis Protein SpsA, Chain A"/>
    <property type="match status" value="1"/>
</dbReference>
<dbReference type="AlphaFoldDB" id="A0A8H4V8Z7"/>
<keyword evidence="6" id="KW-1185">Reference proteome</keyword>
<evidence type="ECO:0000256" key="2">
    <source>
        <dbReference type="ARBA" id="ARBA00022676"/>
    </source>
</evidence>
<feature type="active site" description="Nucleophile" evidence="4">
    <location>
        <position position="302"/>
    </location>
</feature>
<evidence type="ECO:0000256" key="1">
    <source>
        <dbReference type="ARBA" id="ARBA00007677"/>
    </source>
</evidence>
<proteinExistence type="inferred from homology"/>
<accession>A0A8H4V8Z7</accession>
<dbReference type="Pfam" id="PF01793">
    <property type="entry name" value="Glyco_transf_15"/>
    <property type="match status" value="1"/>
</dbReference>
<dbReference type="GO" id="GO:0016020">
    <property type="term" value="C:membrane"/>
    <property type="evidence" value="ECO:0007669"/>
    <property type="project" value="InterPro"/>
</dbReference>
<evidence type="ECO:0000313" key="5">
    <source>
        <dbReference type="EMBL" id="KAF4512462.1"/>
    </source>
</evidence>
<dbReference type="PIRSF" id="PIRSF018153">
    <property type="entry name" value="Glyco_trans_15"/>
    <property type="match status" value="1"/>
</dbReference>
<evidence type="ECO:0000313" key="6">
    <source>
        <dbReference type="Proteomes" id="UP000557566"/>
    </source>
</evidence>
<dbReference type="EMBL" id="JAAVMX010000002">
    <property type="protein sequence ID" value="KAF4512462.1"/>
    <property type="molecule type" value="Genomic_DNA"/>
</dbReference>
<dbReference type="GO" id="GO:0005794">
    <property type="term" value="C:Golgi apparatus"/>
    <property type="evidence" value="ECO:0007669"/>
    <property type="project" value="TreeGrafter"/>
</dbReference>
<dbReference type="GO" id="GO:0000026">
    <property type="term" value="F:alpha-1,2-mannosyltransferase activity"/>
    <property type="evidence" value="ECO:0007669"/>
    <property type="project" value="TreeGrafter"/>
</dbReference>